<comment type="caution">
    <text evidence="1">The sequence shown here is derived from an EMBL/GenBank/DDBJ whole genome shotgun (WGS) entry which is preliminary data.</text>
</comment>
<dbReference type="AlphaFoldDB" id="A0A5N5TLM4"/>
<gene>
    <name evidence="1" type="ORF">Anas_01491</name>
</gene>
<dbReference type="OrthoDB" id="6334663at2759"/>
<reference evidence="1 2" key="1">
    <citation type="journal article" date="2019" name="PLoS Biol.">
        <title>Sex chromosomes control vertical transmission of feminizing Wolbachia symbionts in an isopod.</title>
        <authorList>
            <person name="Becking T."/>
            <person name="Chebbi M.A."/>
            <person name="Giraud I."/>
            <person name="Moumen B."/>
            <person name="Laverre T."/>
            <person name="Caubet Y."/>
            <person name="Peccoud J."/>
            <person name="Gilbert C."/>
            <person name="Cordaux R."/>
        </authorList>
    </citation>
    <scope>NUCLEOTIDE SEQUENCE [LARGE SCALE GENOMIC DNA]</scope>
    <source>
        <strain evidence="1">ANa2</strain>
        <tissue evidence="1">Whole body excluding digestive tract and cuticle</tissue>
    </source>
</reference>
<evidence type="ECO:0000313" key="1">
    <source>
        <dbReference type="EMBL" id="KAB7507039.1"/>
    </source>
</evidence>
<name>A0A5N5TLM4_9CRUS</name>
<evidence type="ECO:0000313" key="2">
    <source>
        <dbReference type="Proteomes" id="UP000326759"/>
    </source>
</evidence>
<dbReference type="EMBL" id="SEYY01000530">
    <property type="protein sequence ID" value="KAB7507039.1"/>
    <property type="molecule type" value="Genomic_DNA"/>
</dbReference>
<keyword evidence="2" id="KW-1185">Reference proteome</keyword>
<protein>
    <submittedName>
        <fullName evidence="1">Uncharacterized protein</fullName>
    </submittedName>
</protein>
<proteinExistence type="predicted"/>
<sequence>MKLEEANDIYSNKRKWEFDHIDRKAKRSVWRPKIDCDIDVLQSRIRSIQTNQVSNSERLRVRHAVMYPVNCDPVDGVTPNHYMMQVRRTSCTRCLQGEPGHFRHILEK</sequence>
<accession>A0A5N5TLM4</accession>
<dbReference type="Proteomes" id="UP000326759">
    <property type="component" value="Unassembled WGS sequence"/>
</dbReference>
<organism evidence="1 2">
    <name type="scientific">Armadillidium nasatum</name>
    <dbReference type="NCBI Taxonomy" id="96803"/>
    <lineage>
        <taxon>Eukaryota</taxon>
        <taxon>Metazoa</taxon>
        <taxon>Ecdysozoa</taxon>
        <taxon>Arthropoda</taxon>
        <taxon>Crustacea</taxon>
        <taxon>Multicrustacea</taxon>
        <taxon>Malacostraca</taxon>
        <taxon>Eumalacostraca</taxon>
        <taxon>Peracarida</taxon>
        <taxon>Isopoda</taxon>
        <taxon>Oniscidea</taxon>
        <taxon>Crinocheta</taxon>
        <taxon>Armadillidiidae</taxon>
        <taxon>Armadillidium</taxon>
    </lineage>
</organism>